<protein>
    <submittedName>
        <fullName evidence="2">DUF1992 domain-containing protein</fullName>
    </submittedName>
</protein>
<dbReference type="PANTHER" id="PTHR39158">
    <property type="entry name" value="OS08G0560600 PROTEIN"/>
    <property type="match status" value="1"/>
</dbReference>
<feature type="domain" description="DnaJ homologue subfamily C member 28 conserved" evidence="1">
    <location>
        <begin position="9"/>
        <end position="74"/>
    </location>
</feature>
<reference evidence="2 3" key="1">
    <citation type="submission" date="2018-01" db="EMBL/GenBank/DDBJ databases">
        <title>Metagenomic assembled genomes from two thermal pools in the Uzon Caldera, Kamchatka, Russia.</title>
        <authorList>
            <person name="Wilkins L."/>
            <person name="Ettinger C."/>
        </authorList>
    </citation>
    <scope>NUCLEOTIDE SEQUENCE [LARGE SCALE GENOMIC DNA]</scope>
    <source>
        <strain evidence="2">ZAV-15</strain>
    </source>
</reference>
<organism evidence="2 3">
    <name type="scientific">Caldimicrobium thiodismutans</name>
    <dbReference type="NCBI Taxonomy" id="1653476"/>
    <lineage>
        <taxon>Bacteria</taxon>
        <taxon>Pseudomonadati</taxon>
        <taxon>Thermodesulfobacteriota</taxon>
        <taxon>Thermodesulfobacteria</taxon>
        <taxon>Thermodesulfobacteriales</taxon>
        <taxon>Thermodesulfobacteriaceae</taxon>
        <taxon>Caldimicrobium</taxon>
    </lineage>
</organism>
<comment type="caution">
    <text evidence="2">The sequence shown here is derived from an EMBL/GenBank/DDBJ whole genome shotgun (WGS) entry which is preliminary data.</text>
</comment>
<evidence type="ECO:0000313" key="2">
    <source>
        <dbReference type="EMBL" id="PMP63167.1"/>
    </source>
</evidence>
<dbReference type="Proteomes" id="UP000235731">
    <property type="component" value="Unassembled WGS sequence"/>
</dbReference>
<dbReference type="Pfam" id="PF09350">
    <property type="entry name" value="DJC28_CD"/>
    <property type="match status" value="1"/>
</dbReference>
<dbReference type="InterPro" id="IPR018961">
    <property type="entry name" value="DnaJ_homolog_subfam-C_membr-28"/>
</dbReference>
<dbReference type="InterPro" id="IPR052573">
    <property type="entry name" value="DnaJ_C_subfamily_28"/>
</dbReference>
<evidence type="ECO:0000259" key="1">
    <source>
        <dbReference type="Pfam" id="PF09350"/>
    </source>
</evidence>
<dbReference type="EMBL" id="PNIE01000044">
    <property type="protein sequence ID" value="PMP63167.1"/>
    <property type="molecule type" value="Genomic_DNA"/>
</dbReference>
<sequence>MPFLVFKKIAEERIREAMERGEFDDLELKGKPLELKEDPFVPEELRVAYRMLKNAGFLPKEVELRKEIAELENYLDEEHQDALFKIRKLSSLLFHLNQIRSKPLQVEEEEYYAKIVEKIRLYKEKVDKSDKKEPPKIDFSKLQVLLSVKSFYKKRR</sequence>
<dbReference type="AlphaFoldDB" id="A0A2N7PJS7"/>
<proteinExistence type="predicted"/>
<name>A0A2N7PJS7_9BACT</name>
<evidence type="ECO:0000313" key="3">
    <source>
        <dbReference type="Proteomes" id="UP000235731"/>
    </source>
</evidence>
<accession>A0A2N7PJS7</accession>
<gene>
    <name evidence="2" type="ORF">C0197_03280</name>
</gene>
<dbReference type="PANTHER" id="PTHR39158:SF1">
    <property type="entry name" value="DNAJ HOMOLOG SUBFAMILY C MEMBER 28"/>
    <property type="match status" value="1"/>
</dbReference>